<dbReference type="EMBL" id="KF900468">
    <property type="protein sequence ID" value="AIE96054.1"/>
    <property type="molecule type" value="Genomic_DNA"/>
</dbReference>
<name>A0A075FXY3_9EURY</name>
<dbReference type="GO" id="GO:0043827">
    <property type="term" value="F:tRNA (adenine(57)-N1)/(adenine(58)-N1)-methyltransferase activity"/>
    <property type="evidence" value="ECO:0007669"/>
    <property type="project" value="UniProtKB-EC"/>
</dbReference>
<keyword evidence="1 6" id="KW-0489">Methyltransferase</keyword>
<dbReference type="SUPFAM" id="SSF53335">
    <property type="entry name" value="S-adenosyl-L-methionine-dependent methyltransferases"/>
    <property type="match status" value="1"/>
</dbReference>
<dbReference type="AlphaFoldDB" id="A0A075FXY3"/>
<evidence type="ECO:0000256" key="1">
    <source>
        <dbReference type="ARBA" id="ARBA00022603"/>
    </source>
</evidence>
<evidence type="ECO:0000259" key="5">
    <source>
        <dbReference type="Pfam" id="PF08704"/>
    </source>
</evidence>
<proteinExistence type="predicted"/>
<accession>A0A075FXY3</accession>
<evidence type="ECO:0000256" key="3">
    <source>
        <dbReference type="ARBA" id="ARBA00022691"/>
    </source>
</evidence>
<dbReference type="GO" id="GO:0030488">
    <property type="term" value="P:tRNA methylation"/>
    <property type="evidence" value="ECO:0007669"/>
    <property type="project" value="InterPro"/>
</dbReference>
<reference evidence="6" key="1">
    <citation type="journal article" date="2014" name="Genome Biol. Evol.">
        <title>Pangenome evidence for extensive interdomain horizontal transfer affecting lineage core and shell genes in uncultured planktonic thaumarchaeota and euryarchaeota.</title>
        <authorList>
            <person name="Deschamps P."/>
            <person name="Zivanovic Y."/>
            <person name="Moreira D."/>
            <person name="Rodriguez-Valera F."/>
            <person name="Lopez-Garcia P."/>
        </authorList>
    </citation>
    <scope>NUCLEOTIDE SEQUENCE</scope>
</reference>
<keyword evidence="2 6" id="KW-0808">Transferase</keyword>
<evidence type="ECO:0000256" key="2">
    <source>
        <dbReference type="ARBA" id="ARBA00022679"/>
    </source>
</evidence>
<dbReference type="PANTHER" id="PTHR12133">
    <property type="entry name" value="TRNA (ADENINE(58)-N(1))-METHYLTRANSFERASE"/>
    <property type="match status" value="1"/>
</dbReference>
<protein>
    <submittedName>
        <fullName evidence="6">tRNA (Adenine57-N1/adenine58-N1)-methyltransferase (TRM61, GCD14)</fullName>
        <ecNumber evidence="6">2.1.1.219</ecNumber>
    </submittedName>
</protein>
<dbReference type="PROSITE" id="PS51620">
    <property type="entry name" value="SAM_TRM61"/>
    <property type="match status" value="1"/>
</dbReference>
<dbReference type="InterPro" id="IPR029063">
    <property type="entry name" value="SAM-dependent_MTases_sf"/>
</dbReference>
<keyword evidence="3" id="KW-0949">S-adenosyl-L-methionine</keyword>
<dbReference type="InterPro" id="IPR049470">
    <property type="entry name" value="TRM61_C"/>
</dbReference>
<sequence length="270" mass="29057">MSEQGVGDWVALREDDGRAYLLRRSPGEVKVKGLGRFDAEQLLEGYSIGDRIRVGQKSLTIVDPALPEARRNMARRAQVIGAKDAGFLVSWMGIGVGSRVLEGGHGSAGLAMHLANVLGSTGTLISVDSRPDLAEVGQANMERLAEVLPQFPDWHLIDGDMTEIGQVVSGICGSLDAAIIDVAEPWRVVPSVAPMLRAGGRLACYCPTTSQLERSWESAQEQGLVIEWAGEMIERRWVKASKGGVRPGNQPMGHTAFLLIGAKIAPHEEE</sequence>
<dbReference type="GO" id="GO:0160107">
    <property type="term" value="F:tRNA (adenine(58)-N1)-methyltransferase activity"/>
    <property type="evidence" value="ECO:0007669"/>
    <property type="project" value="InterPro"/>
</dbReference>
<evidence type="ECO:0000256" key="4">
    <source>
        <dbReference type="ARBA" id="ARBA00022694"/>
    </source>
</evidence>
<keyword evidence="4" id="KW-0819">tRNA processing</keyword>
<dbReference type="GO" id="GO:0031515">
    <property type="term" value="C:tRNA (m1A) methyltransferase complex"/>
    <property type="evidence" value="ECO:0007669"/>
    <property type="project" value="InterPro"/>
</dbReference>
<organism evidence="6">
    <name type="scientific">uncultured marine group II/III euryarchaeote AD1000_72_D09</name>
    <dbReference type="NCBI Taxonomy" id="1457805"/>
    <lineage>
        <taxon>Archaea</taxon>
        <taxon>Methanobacteriati</taxon>
        <taxon>Methanobacteriota</taxon>
        <taxon>environmental samples</taxon>
    </lineage>
</organism>
<dbReference type="PANTHER" id="PTHR12133:SF1">
    <property type="entry name" value="TRNA (ADENINE(58)-N(1))-METHYLTRANSFERASE, MITOCHONDRIAL"/>
    <property type="match status" value="1"/>
</dbReference>
<feature type="domain" description="tRNA (adenine(58)-N(1))-methyltransferase catalytic subunit TRM61 C-terminal" evidence="5">
    <location>
        <begin position="72"/>
        <end position="224"/>
    </location>
</feature>
<dbReference type="InterPro" id="IPR014816">
    <property type="entry name" value="tRNA_MeTrfase_Gcd14"/>
</dbReference>
<dbReference type="Gene3D" id="3.40.50.150">
    <property type="entry name" value="Vaccinia Virus protein VP39"/>
    <property type="match status" value="1"/>
</dbReference>
<evidence type="ECO:0000313" key="6">
    <source>
        <dbReference type="EMBL" id="AIE96054.1"/>
    </source>
</evidence>
<dbReference type="Pfam" id="PF08704">
    <property type="entry name" value="GCD14"/>
    <property type="match status" value="1"/>
</dbReference>
<gene>
    <name evidence="6" type="primary">GCD14</name>
    <name evidence="6" type="synonym">TRM61</name>
</gene>
<dbReference type="EC" id="2.1.1.219" evidence="6"/>